<evidence type="ECO:0008006" key="4">
    <source>
        <dbReference type="Google" id="ProtNLM"/>
    </source>
</evidence>
<evidence type="ECO:0000313" key="3">
    <source>
        <dbReference type="Proteomes" id="UP000325577"/>
    </source>
</evidence>
<proteinExistence type="predicted"/>
<dbReference type="AlphaFoldDB" id="A0A5J5A7B4"/>
<evidence type="ECO:0000256" key="1">
    <source>
        <dbReference type="SAM" id="SignalP"/>
    </source>
</evidence>
<protein>
    <recommendedName>
        <fullName evidence="4">Thioredoxin domain-containing protein</fullName>
    </recommendedName>
</protein>
<organism evidence="2 3">
    <name type="scientific">Nyssa sinensis</name>
    <dbReference type="NCBI Taxonomy" id="561372"/>
    <lineage>
        <taxon>Eukaryota</taxon>
        <taxon>Viridiplantae</taxon>
        <taxon>Streptophyta</taxon>
        <taxon>Embryophyta</taxon>
        <taxon>Tracheophyta</taxon>
        <taxon>Spermatophyta</taxon>
        <taxon>Magnoliopsida</taxon>
        <taxon>eudicotyledons</taxon>
        <taxon>Gunneridae</taxon>
        <taxon>Pentapetalae</taxon>
        <taxon>asterids</taxon>
        <taxon>Cornales</taxon>
        <taxon>Nyssaceae</taxon>
        <taxon>Nyssa</taxon>
    </lineage>
</organism>
<reference evidence="2 3" key="1">
    <citation type="submission" date="2019-09" db="EMBL/GenBank/DDBJ databases">
        <title>A chromosome-level genome assembly of the Chinese tupelo Nyssa sinensis.</title>
        <authorList>
            <person name="Yang X."/>
            <person name="Kang M."/>
            <person name="Yang Y."/>
            <person name="Xiong H."/>
            <person name="Wang M."/>
            <person name="Zhang Z."/>
            <person name="Wang Z."/>
            <person name="Wu H."/>
            <person name="Ma T."/>
            <person name="Liu J."/>
            <person name="Xi Z."/>
        </authorList>
    </citation>
    <scope>NUCLEOTIDE SEQUENCE [LARGE SCALE GENOMIC DNA]</scope>
    <source>
        <strain evidence="2">J267</strain>
        <tissue evidence="2">Leaf</tissue>
    </source>
</reference>
<feature type="chain" id="PRO_5023823238" description="Thioredoxin domain-containing protein" evidence="1">
    <location>
        <begin position="21"/>
        <end position="99"/>
    </location>
</feature>
<feature type="signal peptide" evidence="1">
    <location>
        <begin position="1"/>
        <end position="20"/>
    </location>
</feature>
<dbReference type="Proteomes" id="UP000325577">
    <property type="component" value="Linkage Group LG3"/>
</dbReference>
<evidence type="ECO:0000313" key="2">
    <source>
        <dbReference type="EMBL" id="KAA8525918.1"/>
    </source>
</evidence>
<keyword evidence="1" id="KW-0732">Signal</keyword>
<dbReference type="OrthoDB" id="1435709at2759"/>
<sequence>MSSILLLLALLLLSFEASSSSSVSDGSRSILRAVNNNNNNGDQPDFVIDLNVTNFDAVLRDTPATYAIVEFFAHWPYSVSGCIGPPVIDNHWLSMVVNN</sequence>
<gene>
    <name evidence="2" type="ORF">F0562_007982</name>
</gene>
<keyword evidence="3" id="KW-1185">Reference proteome</keyword>
<name>A0A5J5A7B4_9ASTE</name>
<dbReference type="EMBL" id="CM018046">
    <property type="protein sequence ID" value="KAA8525918.1"/>
    <property type="molecule type" value="Genomic_DNA"/>
</dbReference>
<accession>A0A5J5A7B4</accession>